<sequence length="66" mass="6708">MRFSVEQAEDSLNAAADRLSLPRSAVGRKDFNILAISGGAAGAFGAGVLVGMTLAGKRPEFAIVTG</sequence>
<evidence type="ECO:0000256" key="1">
    <source>
        <dbReference type="SAM" id="Phobius"/>
    </source>
</evidence>
<feature type="transmembrane region" description="Helical" evidence="1">
    <location>
        <begin position="31"/>
        <end position="55"/>
    </location>
</feature>
<reference evidence="2" key="1">
    <citation type="submission" date="2021-01" db="EMBL/GenBank/DDBJ databases">
        <title>Genome sequence of Phenylobacterium sp. 20VBR1 isolated from a valley glaceir, Ny-Alesund, Svalbard.</title>
        <authorList>
            <person name="Thomas F.A."/>
            <person name="Krishnan K.P."/>
            <person name="Sinha R.K."/>
        </authorList>
    </citation>
    <scope>NUCLEOTIDE SEQUENCE</scope>
    <source>
        <strain evidence="2">20VBR1</strain>
    </source>
</reference>
<accession>A0A974P5V5</accession>
<keyword evidence="1" id="KW-0812">Transmembrane</keyword>
<dbReference type="EMBL" id="CP068570">
    <property type="protein sequence ID" value="QQZ50984.1"/>
    <property type="molecule type" value="Genomic_DNA"/>
</dbReference>
<keyword evidence="1" id="KW-1133">Transmembrane helix</keyword>
<dbReference type="AlphaFoldDB" id="A0A974P5V5"/>
<gene>
    <name evidence="2" type="ORF">JKL49_07170</name>
</gene>
<keyword evidence="1" id="KW-0472">Membrane</keyword>
<name>A0A974P5V5_9CAUL</name>
<protein>
    <submittedName>
        <fullName evidence="2">Uncharacterized protein</fullName>
    </submittedName>
</protein>
<proteinExistence type="predicted"/>
<evidence type="ECO:0000313" key="2">
    <source>
        <dbReference type="EMBL" id="QQZ50984.1"/>
    </source>
</evidence>
<organism evidence="2">
    <name type="scientific">Phenylobacterium glaciei</name>
    <dbReference type="NCBI Taxonomy" id="2803784"/>
    <lineage>
        <taxon>Bacteria</taxon>
        <taxon>Pseudomonadati</taxon>
        <taxon>Pseudomonadota</taxon>
        <taxon>Alphaproteobacteria</taxon>
        <taxon>Caulobacterales</taxon>
        <taxon>Caulobacteraceae</taxon>
        <taxon>Phenylobacterium</taxon>
    </lineage>
</organism>